<proteinExistence type="predicted"/>
<evidence type="ECO:0000259" key="1">
    <source>
        <dbReference type="Pfam" id="PF13643"/>
    </source>
</evidence>
<reference evidence="3" key="1">
    <citation type="submission" date="2019-06" db="EMBL/GenBank/DDBJ databases">
        <authorList>
            <person name="Oh B.S."/>
        </authorList>
    </citation>
    <scope>NUCLEOTIDE SEQUENCE [LARGE SCALE GENOMIC DNA]</scope>
    <source>
        <strain evidence="3">KGMB03119</strain>
    </source>
</reference>
<name>A0ABX5VKP4_9BURK</name>
<evidence type="ECO:0000313" key="3">
    <source>
        <dbReference type="Proteomes" id="UP000308889"/>
    </source>
</evidence>
<dbReference type="RefSeq" id="WP_139688976.1">
    <property type="nucleotide sequence ID" value="NZ_CP040882.1"/>
</dbReference>
<sequence>MKYDEPTFEKSSFTCPHCGVKAEMYWTQARARWGVTIGPPHADFFPRETIAVAQCRDCDNLSVWIDKKMVYPTRHGIEPHDDMPEDAKALFLEAQDVLGASPRSSCALLRLSLELLVERLGGTGNNLYERIESLKLPPDLAEVFKACRLIGNQAAHPGVIQFDSSQGAELANTLSGFINLIVAFLISPQIQASRILSALKKS</sequence>
<dbReference type="Pfam" id="PF13643">
    <property type="entry name" value="DUF4145"/>
    <property type="match status" value="1"/>
</dbReference>
<accession>A0ABX5VKP4</accession>
<gene>
    <name evidence="2" type="ORF">FG381_11860</name>
</gene>
<dbReference type="InterPro" id="IPR025285">
    <property type="entry name" value="DUF4145"/>
</dbReference>
<keyword evidence="3" id="KW-1185">Reference proteome</keyword>
<organism evidence="2 3">
    <name type="scientific">Sutterella faecalis</name>
    <dbReference type="NCBI Taxonomy" id="2584944"/>
    <lineage>
        <taxon>Bacteria</taxon>
        <taxon>Pseudomonadati</taxon>
        <taxon>Pseudomonadota</taxon>
        <taxon>Betaproteobacteria</taxon>
        <taxon>Burkholderiales</taxon>
        <taxon>Sutterellaceae</taxon>
        <taxon>Sutterella</taxon>
    </lineage>
</organism>
<evidence type="ECO:0000313" key="2">
    <source>
        <dbReference type="EMBL" id="QDA55568.1"/>
    </source>
</evidence>
<protein>
    <submittedName>
        <fullName evidence="2">DUF4145 domain-containing protein</fullName>
    </submittedName>
</protein>
<dbReference type="EMBL" id="CP040882">
    <property type="protein sequence ID" value="QDA55568.1"/>
    <property type="molecule type" value="Genomic_DNA"/>
</dbReference>
<dbReference type="Proteomes" id="UP000308889">
    <property type="component" value="Chromosome"/>
</dbReference>
<feature type="domain" description="DUF4145" evidence="1">
    <location>
        <begin position="93"/>
        <end position="163"/>
    </location>
</feature>